<evidence type="ECO:0000256" key="4">
    <source>
        <dbReference type="ARBA" id="ARBA00022617"/>
    </source>
</evidence>
<dbReference type="GO" id="GO:0020037">
    <property type="term" value="F:heme binding"/>
    <property type="evidence" value="ECO:0007669"/>
    <property type="project" value="InterPro"/>
</dbReference>
<comment type="similarity">
    <text evidence="3">Belongs to the cytochrome P450 family.</text>
</comment>
<dbReference type="PRINTS" id="PR00465">
    <property type="entry name" value="EP450IV"/>
</dbReference>
<dbReference type="PANTHER" id="PTHR46206">
    <property type="entry name" value="CYTOCHROME P450"/>
    <property type="match status" value="1"/>
</dbReference>
<accession>A0A5M3YXZ9</accession>
<keyword evidence="7" id="KW-1133">Transmembrane helix</keyword>
<dbReference type="Pfam" id="PF00067">
    <property type="entry name" value="p450"/>
    <property type="match status" value="1"/>
</dbReference>
<evidence type="ECO:0000256" key="6">
    <source>
        <dbReference type="ARBA" id="ARBA00022723"/>
    </source>
</evidence>
<keyword evidence="14" id="KW-1185">Reference proteome</keyword>
<keyword evidence="4 12" id="KW-0349">Heme</keyword>
<keyword evidence="10" id="KW-0503">Monooxygenase</keyword>
<evidence type="ECO:0000256" key="3">
    <source>
        <dbReference type="ARBA" id="ARBA00010617"/>
    </source>
</evidence>
<comment type="subcellular location">
    <subcellularLocation>
        <location evidence="2">Membrane</location>
    </subcellularLocation>
</comment>
<protein>
    <submittedName>
        <fullName evidence="13">Cytochrome P450</fullName>
    </submittedName>
</protein>
<dbReference type="GO" id="GO:0005506">
    <property type="term" value="F:iron ion binding"/>
    <property type="evidence" value="ECO:0007669"/>
    <property type="project" value="InterPro"/>
</dbReference>
<comment type="cofactor">
    <cofactor evidence="1 12">
        <name>heme</name>
        <dbReference type="ChEBI" id="CHEBI:30413"/>
    </cofactor>
</comment>
<sequence length="530" mass="60005">MSISNMTSTVWPDLQVPVVESNHIPILTVALLTVIVGAVYINVLSAQDPYKVSSIPTVKRPRLLDAYRSGVWWRIFVPRLVPYIEEGYHKYSKHDQPFRIWIGGFQDYAYILPERNLEKIKNMPESEASFPAVANRYFHMGLPTGEVNNLVVQVASKLLNGKLATIKTLMQGETQKALARDIGSPTQWKKMNVWEVAKKTAEAPGTRVVFGEALANNEKFVKGLSEYVANVTAYGFALRYISIGPLRDFILYLVHWRHRRSLPTVLTPLNNVIMERKRMQSTRHVSEDDESFDCIQWALDQALPEESKTAEAIARRLVVISIGTIETVAGTLAKLLIQLASHPECHEEIRAEVRECLAEDNEGWTLKATGRMKKLESVIQESFRMSAGAISMSGFRVVTSSGFRVDDNTVIPKDSLIAFPTRSILYDPDVFPDPENFDPFRFCKIKEDEKNAGPRSNRRDIRASWLAFGYGRQSCPGRFYAINAMKTILGEMLLKYDIRLAANQTPRIDVDLDPILVPVRSIDLEFRVRA</sequence>
<dbReference type="InterPro" id="IPR001128">
    <property type="entry name" value="Cyt_P450"/>
</dbReference>
<dbReference type="GO" id="GO:0004497">
    <property type="term" value="F:monooxygenase activity"/>
    <property type="evidence" value="ECO:0007669"/>
    <property type="project" value="UniProtKB-KW"/>
</dbReference>
<dbReference type="GO" id="GO:0016020">
    <property type="term" value="C:membrane"/>
    <property type="evidence" value="ECO:0007669"/>
    <property type="project" value="UniProtKB-SubCell"/>
</dbReference>
<evidence type="ECO:0000256" key="2">
    <source>
        <dbReference type="ARBA" id="ARBA00004370"/>
    </source>
</evidence>
<keyword evidence="6 12" id="KW-0479">Metal-binding</keyword>
<evidence type="ECO:0000256" key="12">
    <source>
        <dbReference type="PIRSR" id="PIRSR602403-1"/>
    </source>
</evidence>
<keyword evidence="8" id="KW-0560">Oxidoreductase</keyword>
<keyword evidence="11" id="KW-0472">Membrane</keyword>
<evidence type="ECO:0000256" key="11">
    <source>
        <dbReference type="ARBA" id="ARBA00023136"/>
    </source>
</evidence>
<dbReference type="Proteomes" id="UP000452235">
    <property type="component" value="Unassembled WGS sequence"/>
</dbReference>
<evidence type="ECO:0000256" key="5">
    <source>
        <dbReference type="ARBA" id="ARBA00022692"/>
    </source>
</evidence>
<feature type="binding site" description="axial binding residue" evidence="12">
    <location>
        <position position="475"/>
    </location>
    <ligand>
        <name>heme</name>
        <dbReference type="ChEBI" id="CHEBI:30413"/>
    </ligand>
    <ligandPart>
        <name>Fe</name>
        <dbReference type="ChEBI" id="CHEBI:18248"/>
    </ligandPart>
</feature>
<evidence type="ECO:0000256" key="1">
    <source>
        <dbReference type="ARBA" id="ARBA00001971"/>
    </source>
</evidence>
<dbReference type="GO" id="GO:0019748">
    <property type="term" value="P:secondary metabolic process"/>
    <property type="evidence" value="ECO:0007669"/>
    <property type="project" value="UniProtKB-ARBA"/>
</dbReference>
<evidence type="ECO:0000313" key="14">
    <source>
        <dbReference type="Proteomes" id="UP000452235"/>
    </source>
</evidence>
<name>A0A5M3YXZ9_ASPTE</name>
<keyword evidence="5" id="KW-0812">Transmembrane</keyword>
<dbReference type="InterPro" id="IPR036396">
    <property type="entry name" value="Cyt_P450_sf"/>
</dbReference>
<gene>
    <name evidence="13" type="ORF">ATEIFO6365_0006079200</name>
</gene>
<evidence type="ECO:0000313" key="13">
    <source>
        <dbReference type="EMBL" id="GFF17443.1"/>
    </source>
</evidence>
<proteinExistence type="inferred from homology"/>
<evidence type="ECO:0000256" key="8">
    <source>
        <dbReference type="ARBA" id="ARBA00023002"/>
    </source>
</evidence>
<reference evidence="13 14" key="1">
    <citation type="submission" date="2020-01" db="EMBL/GenBank/DDBJ databases">
        <title>Aspergillus terreus IFO 6365 whole genome shotgun sequence.</title>
        <authorList>
            <person name="Kanamasa S."/>
            <person name="Takahashi H."/>
        </authorList>
    </citation>
    <scope>NUCLEOTIDE SEQUENCE [LARGE SCALE GENOMIC DNA]</scope>
    <source>
        <strain evidence="13 14">IFO 6365</strain>
    </source>
</reference>
<dbReference type="OrthoDB" id="1844152at2759"/>
<evidence type="ECO:0000256" key="7">
    <source>
        <dbReference type="ARBA" id="ARBA00022989"/>
    </source>
</evidence>
<evidence type="ECO:0000256" key="9">
    <source>
        <dbReference type="ARBA" id="ARBA00023004"/>
    </source>
</evidence>
<keyword evidence="9 12" id="KW-0408">Iron</keyword>
<dbReference type="PANTHER" id="PTHR46206:SF5">
    <property type="entry name" value="P450, PUTATIVE (EUROFUNG)-RELATED"/>
    <property type="match status" value="1"/>
</dbReference>
<dbReference type="AlphaFoldDB" id="A0A5M3YXZ9"/>
<dbReference type="CDD" id="cd11041">
    <property type="entry name" value="CYP503A1-like"/>
    <property type="match status" value="1"/>
</dbReference>
<dbReference type="InterPro" id="IPR002403">
    <property type="entry name" value="Cyt_P450_E_grp-IV"/>
</dbReference>
<dbReference type="SUPFAM" id="SSF48264">
    <property type="entry name" value="Cytochrome P450"/>
    <property type="match status" value="1"/>
</dbReference>
<comment type="caution">
    <text evidence="13">The sequence shown here is derived from an EMBL/GenBank/DDBJ whole genome shotgun (WGS) entry which is preliminary data.</text>
</comment>
<evidence type="ECO:0000256" key="10">
    <source>
        <dbReference type="ARBA" id="ARBA00023033"/>
    </source>
</evidence>
<organism evidence="13 14">
    <name type="scientific">Aspergillus terreus</name>
    <dbReference type="NCBI Taxonomy" id="33178"/>
    <lineage>
        <taxon>Eukaryota</taxon>
        <taxon>Fungi</taxon>
        <taxon>Dikarya</taxon>
        <taxon>Ascomycota</taxon>
        <taxon>Pezizomycotina</taxon>
        <taxon>Eurotiomycetes</taxon>
        <taxon>Eurotiomycetidae</taxon>
        <taxon>Eurotiales</taxon>
        <taxon>Aspergillaceae</taxon>
        <taxon>Aspergillus</taxon>
        <taxon>Aspergillus subgen. Circumdati</taxon>
    </lineage>
</organism>
<dbReference type="EMBL" id="BLJY01000006">
    <property type="protein sequence ID" value="GFF17443.1"/>
    <property type="molecule type" value="Genomic_DNA"/>
</dbReference>
<dbReference type="GO" id="GO:0016705">
    <property type="term" value="F:oxidoreductase activity, acting on paired donors, with incorporation or reduction of molecular oxygen"/>
    <property type="evidence" value="ECO:0007669"/>
    <property type="project" value="InterPro"/>
</dbReference>
<dbReference type="Gene3D" id="1.10.630.10">
    <property type="entry name" value="Cytochrome P450"/>
    <property type="match status" value="1"/>
</dbReference>
<dbReference type="VEuPathDB" id="FungiDB:ATEG_03567"/>